<dbReference type="GO" id="GO:0046872">
    <property type="term" value="F:metal ion binding"/>
    <property type="evidence" value="ECO:0007669"/>
    <property type="project" value="UniProtKB-KW"/>
</dbReference>
<evidence type="ECO:0000259" key="13">
    <source>
        <dbReference type="Pfam" id="PF20922"/>
    </source>
</evidence>
<keyword evidence="5 10" id="KW-0001">2Fe-2S</keyword>
<protein>
    <recommendedName>
        <fullName evidence="10">Anamorsin homolog</fullName>
    </recommendedName>
    <alternativeName>
        <fullName evidence="10">Fe-S cluster assembly protein DRE2 homolog</fullName>
    </alternativeName>
</protein>
<comment type="domain">
    <text evidence="10">The N-terminal domain has structural similarity with S-adenosyl-L-methionine-dependent methyltransferases, but does not bind S-adenosyl-L-methionine. It is required for correct assembly of the 2 Fe-S clusters.</text>
</comment>
<comment type="function">
    <text evidence="10">Component of the cytosolic iron-sulfur (Fe-S) protein assembly (CIA) machinery. Required for the maturation of extramitochondrial Fe-S proteins. Part of an electron transfer chain functioning in an early step of cytosolic Fe-S biogenesis, facilitating the de novo assembly of a [4Fe-4S] cluster on the cytosolic Fe-S scaffold complex. Electrons are transferred from NADPH via a FAD- and FMN-containing diflavin oxidoreductase. Together with the diflavin oxidoreductase, also required for the assembly of the diferric tyrosyl radical cofactor of ribonucleotide reductase (RNR), probably by providing electrons for reduction during radical cofactor maturation in the catalytic small subunit.</text>
</comment>
<comment type="subcellular location">
    <subcellularLocation>
        <location evidence="10">Cytoplasm</location>
    </subcellularLocation>
    <subcellularLocation>
        <location evidence="10">Mitochondrion intermembrane space</location>
    </subcellularLocation>
</comment>
<evidence type="ECO:0000256" key="3">
    <source>
        <dbReference type="ARBA" id="ARBA00022485"/>
    </source>
</evidence>
<dbReference type="GO" id="GO:0051539">
    <property type="term" value="F:4 iron, 4 sulfur cluster binding"/>
    <property type="evidence" value="ECO:0007669"/>
    <property type="project" value="UniProtKB-KW"/>
</dbReference>
<keyword evidence="11" id="KW-1133">Transmembrane helix</keyword>
<dbReference type="Proteomes" id="UP000244005">
    <property type="component" value="Unassembled WGS sequence"/>
</dbReference>
<dbReference type="GO" id="GO:0051537">
    <property type="term" value="F:2 iron, 2 sulfur cluster binding"/>
    <property type="evidence" value="ECO:0007669"/>
    <property type="project" value="UniProtKB-UniRule"/>
</dbReference>
<keyword evidence="7 10" id="KW-0408">Iron</keyword>
<feature type="binding site" evidence="10">
    <location>
        <position position="253"/>
    </location>
    <ligand>
        <name>[2Fe-2S] cluster</name>
        <dbReference type="ChEBI" id="CHEBI:190135"/>
    </ligand>
</feature>
<keyword evidence="11" id="KW-0812">Transmembrane</keyword>
<comment type="subunit">
    <text evidence="10">Monomer.</text>
</comment>
<dbReference type="InterPro" id="IPR046408">
    <property type="entry name" value="CIAPIN1"/>
</dbReference>
<keyword evidence="8 10" id="KW-0411">Iron-sulfur</keyword>
<dbReference type="GO" id="GO:0005737">
    <property type="term" value="C:cytoplasm"/>
    <property type="evidence" value="ECO:0000318"/>
    <property type="project" value="GO_Central"/>
</dbReference>
<evidence type="ECO:0000256" key="2">
    <source>
        <dbReference type="ARBA" id="ARBA00008169"/>
    </source>
</evidence>
<dbReference type="EMBL" id="KZ772704">
    <property type="protein sequence ID" value="PTQ41947.1"/>
    <property type="molecule type" value="Genomic_DNA"/>
</dbReference>
<dbReference type="Pfam" id="PF20922">
    <property type="entry name" value="Anamorsin_N"/>
    <property type="match status" value="1"/>
</dbReference>
<dbReference type="GO" id="GO:0005758">
    <property type="term" value="C:mitochondrial intermembrane space"/>
    <property type="evidence" value="ECO:0007669"/>
    <property type="project" value="UniProtKB-SubCell"/>
</dbReference>
<reference evidence="15" key="1">
    <citation type="journal article" date="2017" name="Cell">
        <title>Insights into land plant evolution garnered from the Marchantia polymorpha genome.</title>
        <authorList>
            <person name="Bowman J.L."/>
            <person name="Kohchi T."/>
            <person name="Yamato K.T."/>
            <person name="Jenkins J."/>
            <person name="Shu S."/>
            <person name="Ishizaki K."/>
            <person name="Yamaoka S."/>
            <person name="Nishihama R."/>
            <person name="Nakamura Y."/>
            <person name="Berger F."/>
            <person name="Adam C."/>
            <person name="Aki S.S."/>
            <person name="Althoff F."/>
            <person name="Araki T."/>
            <person name="Arteaga-Vazquez M.A."/>
            <person name="Balasubrmanian S."/>
            <person name="Barry K."/>
            <person name="Bauer D."/>
            <person name="Boehm C.R."/>
            <person name="Briginshaw L."/>
            <person name="Caballero-Perez J."/>
            <person name="Catarino B."/>
            <person name="Chen F."/>
            <person name="Chiyoda S."/>
            <person name="Chovatia M."/>
            <person name="Davies K.M."/>
            <person name="Delmans M."/>
            <person name="Demura T."/>
            <person name="Dierschke T."/>
            <person name="Dolan L."/>
            <person name="Dorantes-Acosta A.E."/>
            <person name="Eklund D.M."/>
            <person name="Florent S.N."/>
            <person name="Flores-Sandoval E."/>
            <person name="Fujiyama A."/>
            <person name="Fukuzawa H."/>
            <person name="Galik B."/>
            <person name="Grimanelli D."/>
            <person name="Grimwood J."/>
            <person name="Grossniklaus U."/>
            <person name="Hamada T."/>
            <person name="Haseloff J."/>
            <person name="Hetherington A.J."/>
            <person name="Higo A."/>
            <person name="Hirakawa Y."/>
            <person name="Hundley H.N."/>
            <person name="Ikeda Y."/>
            <person name="Inoue K."/>
            <person name="Inoue S.I."/>
            <person name="Ishida S."/>
            <person name="Jia Q."/>
            <person name="Kakita M."/>
            <person name="Kanazawa T."/>
            <person name="Kawai Y."/>
            <person name="Kawashima T."/>
            <person name="Kennedy M."/>
            <person name="Kinose K."/>
            <person name="Kinoshita T."/>
            <person name="Kohara Y."/>
            <person name="Koide E."/>
            <person name="Komatsu K."/>
            <person name="Kopischke S."/>
            <person name="Kubo M."/>
            <person name="Kyozuka J."/>
            <person name="Lagercrantz U."/>
            <person name="Lin S.S."/>
            <person name="Lindquist E."/>
            <person name="Lipzen A.M."/>
            <person name="Lu C.W."/>
            <person name="De Luna E."/>
            <person name="Martienssen R.A."/>
            <person name="Minamino N."/>
            <person name="Mizutani M."/>
            <person name="Mizutani M."/>
            <person name="Mochizuki N."/>
            <person name="Monte I."/>
            <person name="Mosher R."/>
            <person name="Nagasaki H."/>
            <person name="Nakagami H."/>
            <person name="Naramoto S."/>
            <person name="Nishitani K."/>
            <person name="Ohtani M."/>
            <person name="Okamoto T."/>
            <person name="Okumura M."/>
            <person name="Phillips J."/>
            <person name="Pollak B."/>
            <person name="Reinders A."/>
            <person name="Rovekamp M."/>
            <person name="Sano R."/>
            <person name="Sawa S."/>
            <person name="Schmid M.W."/>
            <person name="Shirakawa M."/>
            <person name="Solano R."/>
            <person name="Spunde A."/>
            <person name="Suetsugu N."/>
            <person name="Sugano S."/>
            <person name="Sugiyama A."/>
            <person name="Sun R."/>
            <person name="Suzuki Y."/>
            <person name="Takenaka M."/>
            <person name="Takezawa D."/>
            <person name="Tomogane H."/>
            <person name="Tsuzuki M."/>
            <person name="Ueda T."/>
            <person name="Umeda M."/>
            <person name="Ward J.M."/>
            <person name="Watanabe Y."/>
            <person name="Yazaki K."/>
            <person name="Yokoyama R."/>
            <person name="Yoshitake Y."/>
            <person name="Yotsui I."/>
            <person name="Zachgo S."/>
            <person name="Schmutz J."/>
        </authorList>
    </citation>
    <scope>NUCLEOTIDE SEQUENCE [LARGE SCALE GENOMIC DNA]</scope>
    <source>
        <strain evidence="15">Tak-1</strain>
    </source>
</reference>
<dbReference type="AlphaFoldDB" id="A0A2R6X770"/>
<feature type="binding site" evidence="10">
    <location>
        <position position="308"/>
    </location>
    <ligand>
        <name>[4Fe-4S] cluster</name>
        <dbReference type="ChEBI" id="CHEBI:49883"/>
    </ligand>
</feature>
<sequence length="336" mass="34906">MGGDAAAVVLVTDVAVLPATVVVWALQAFPEKTASGKGLAILTQAAAAGGKLQVDSASVDVVVSLAETPGHHSSLCLGEVSRILKPGGTLIVQEPLATRELLAEEAQEFGLSSVVVQTQAALQRSLLLAGFVGSTTVECVEGVGLASTFASLGPLFNPVAFQVQKPTWETGSSFSLKKKAVVKQENGAHMNGSPKVTISDVNDFNINVTPAVNGVVSWKDPALDLDNDELVDEDALLTEEDLKKPEPSADDDCEVGTTGKKACKNCTCGRAEIEEAQEAQPETKLTLGQINNPESACGSCGLGDAFRCNSCPYKGLPPFKLGEKISLTSSLLVADV</sequence>
<name>A0A2R6X770_MARPO</name>
<feature type="domain" description="Anamorsin N-terminal" evidence="13">
    <location>
        <begin position="53"/>
        <end position="173"/>
    </location>
</feature>
<evidence type="ECO:0000256" key="10">
    <source>
        <dbReference type="HAMAP-Rule" id="MF_03115"/>
    </source>
</evidence>
<evidence type="ECO:0000256" key="8">
    <source>
        <dbReference type="ARBA" id="ARBA00023014"/>
    </source>
</evidence>
<feature type="binding site" evidence="10">
    <location>
        <position position="263"/>
    </location>
    <ligand>
        <name>[2Fe-2S] cluster</name>
        <dbReference type="ChEBI" id="CHEBI:190135"/>
    </ligand>
</feature>
<evidence type="ECO:0000256" key="9">
    <source>
        <dbReference type="ARBA" id="ARBA00023128"/>
    </source>
</evidence>
<keyword evidence="11" id="KW-0472">Membrane</keyword>
<dbReference type="PANTHER" id="PTHR13273:SF14">
    <property type="entry name" value="ANAMORSIN"/>
    <property type="match status" value="1"/>
</dbReference>
<keyword evidence="3 10" id="KW-0004">4Fe-4S</keyword>
<dbReference type="SUPFAM" id="SSF53335">
    <property type="entry name" value="S-adenosyl-L-methionine-dependent methyltransferases"/>
    <property type="match status" value="1"/>
</dbReference>
<feature type="region of interest" description="Fe-S binding site B" evidence="10">
    <location>
        <begin position="297"/>
        <end position="311"/>
    </location>
</feature>
<proteinExistence type="inferred from homology"/>
<organism evidence="14 15">
    <name type="scientific">Marchantia polymorpha</name>
    <name type="common">Common liverwort</name>
    <name type="synonym">Marchantia aquatica</name>
    <dbReference type="NCBI Taxonomy" id="3197"/>
    <lineage>
        <taxon>Eukaryota</taxon>
        <taxon>Viridiplantae</taxon>
        <taxon>Streptophyta</taxon>
        <taxon>Embryophyta</taxon>
        <taxon>Marchantiophyta</taxon>
        <taxon>Marchantiopsida</taxon>
        <taxon>Marchantiidae</taxon>
        <taxon>Marchantiales</taxon>
        <taxon>Marchantiaceae</taxon>
        <taxon>Marchantia</taxon>
    </lineage>
</organism>
<comment type="domain">
    <text evidence="10">The C-terminal domain binds 2 Fe-S clusters but is otherwise mostly in an intrinsically disordered conformation.</text>
</comment>
<feature type="binding site" evidence="10">
    <location>
        <position position="266"/>
    </location>
    <ligand>
        <name>[2Fe-2S] cluster</name>
        <dbReference type="ChEBI" id="CHEBI:190135"/>
    </ligand>
</feature>
<evidence type="ECO:0000256" key="1">
    <source>
        <dbReference type="ARBA" id="ARBA00001966"/>
    </source>
</evidence>
<comment type="cofactor">
    <cofactor evidence="10">
        <name>[2Fe-2S] cluster</name>
        <dbReference type="ChEBI" id="CHEBI:190135"/>
    </cofactor>
</comment>
<dbReference type="OrthoDB" id="311633at2759"/>
<keyword evidence="6 10" id="KW-0479">Metal-binding</keyword>
<dbReference type="HAMAP" id="MF_03115">
    <property type="entry name" value="Anamorsin"/>
    <property type="match status" value="1"/>
</dbReference>
<dbReference type="Pfam" id="PF05093">
    <property type="entry name" value="CIAPIN1"/>
    <property type="match status" value="1"/>
</dbReference>
<feature type="binding site" evidence="10">
    <location>
        <position position="297"/>
    </location>
    <ligand>
        <name>[4Fe-4S] cluster</name>
        <dbReference type="ChEBI" id="CHEBI:49883"/>
    </ligand>
</feature>
<dbReference type="PANTHER" id="PTHR13273">
    <property type="entry name" value="ANAMORSIN"/>
    <property type="match status" value="1"/>
</dbReference>
<evidence type="ECO:0000256" key="7">
    <source>
        <dbReference type="ARBA" id="ARBA00023004"/>
    </source>
</evidence>
<dbReference type="InterPro" id="IPR049011">
    <property type="entry name" value="Anamorsin_N_metazoan"/>
</dbReference>
<feature type="domain" description="Anamorsin C-terminal" evidence="12">
    <location>
        <begin position="251"/>
        <end position="327"/>
    </location>
</feature>
<evidence type="ECO:0000256" key="5">
    <source>
        <dbReference type="ARBA" id="ARBA00022714"/>
    </source>
</evidence>
<feature type="short sequence motif" description="Cx2C motif 1" evidence="10">
    <location>
        <begin position="297"/>
        <end position="300"/>
    </location>
</feature>
<comment type="cofactor">
    <cofactor evidence="1 10">
        <name>[4Fe-4S] cluster</name>
        <dbReference type="ChEBI" id="CHEBI:49883"/>
    </cofactor>
</comment>
<feature type="binding site" evidence="10">
    <location>
        <position position="311"/>
    </location>
    <ligand>
        <name>[4Fe-4S] cluster</name>
        <dbReference type="ChEBI" id="CHEBI:49883"/>
    </ligand>
</feature>
<dbReference type="Gramene" id="Mp5g14280.1">
    <property type="protein sequence ID" value="Mp5g14280.1.cds"/>
    <property type="gene ID" value="Mp5g14280"/>
</dbReference>
<evidence type="ECO:0000256" key="4">
    <source>
        <dbReference type="ARBA" id="ARBA00022490"/>
    </source>
</evidence>
<evidence type="ECO:0000313" key="15">
    <source>
        <dbReference type="Proteomes" id="UP000244005"/>
    </source>
</evidence>
<keyword evidence="15" id="KW-1185">Reference proteome</keyword>
<evidence type="ECO:0000256" key="11">
    <source>
        <dbReference type="SAM" id="Phobius"/>
    </source>
</evidence>
<feature type="binding site" evidence="10">
    <location>
        <position position="268"/>
    </location>
    <ligand>
        <name>[2Fe-2S] cluster</name>
        <dbReference type="ChEBI" id="CHEBI:190135"/>
    </ligand>
</feature>
<comment type="similarity">
    <text evidence="2 10">Belongs to the anamorsin family.</text>
</comment>
<keyword evidence="9 10" id="KW-0496">Mitochondrion</keyword>
<accession>A0A2R6X770</accession>
<dbReference type="InterPro" id="IPR029063">
    <property type="entry name" value="SAM-dependent_MTases_sf"/>
</dbReference>
<evidence type="ECO:0000256" key="6">
    <source>
        <dbReference type="ARBA" id="ARBA00022723"/>
    </source>
</evidence>
<dbReference type="GO" id="GO:0009055">
    <property type="term" value="F:electron transfer activity"/>
    <property type="evidence" value="ECO:0007669"/>
    <property type="project" value="UniProtKB-UniRule"/>
</dbReference>
<dbReference type="Gene3D" id="3.40.50.150">
    <property type="entry name" value="Vaccinia Virus protein VP39"/>
    <property type="match status" value="1"/>
</dbReference>
<evidence type="ECO:0000313" key="14">
    <source>
        <dbReference type="EMBL" id="PTQ41947.1"/>
    </source>
</evidence>
<feature type="binding site" evidence="10">
    <location>
        <position position="300"/>
    </location>
    <ligand>
        <name>[4Fe-4S] cluster</name>
        <dbReference type="ChEBI" id="CHEBI:49883"/>
    </ligand>
</feature>
<dbReference type="InterPro" id="IPR007785">
    <property type="entry name" value="Anamorsin"/>
</dbReference>
<gene>
    <name evidence="14" type="ORF">MARPO_0032s0120</name>
</gene>
<comment type="domain">
    <text evidence="10">The twin Cx2C motifs are involved in the recognition by the mitochondrial MIA40-ERV1 disulfide relay system. The formation of 2 disulfide bonds in the Cx2C motifs through dithiol/disulfide exchange reactions effectively traps the protein in the mitochondrial intermembrane space.</text>
</comment>
<feature type="short sequence motif" description="Cx2C motif 2" evidence="10">
    <location>
        <begin position="308"/>
        <end position="311"/>
    </location>
</feature>
<evidence type="ECO:0000259" key="12">
    <source>
        <dbReference type="Pfam" id="PF05093"/>
    </source>
</evidence>
<dbReference type="GO" id="GO:0016226">
    <property type="term" value="P:iron-sulfur cluster assembly"/>
    <property type="evidence" value="ECO:0000318"/>
    <property type="project" value="GO_Central"/>
</dbReference>
<comment type="caution">
    <text evidence="10">Lacks conserved residue(s) required for the propagation of feature annotation.</text>
</comment>
<keyword evidence="4 10" id="KW-0963">Cytoplasm</keyword>
<feature type="transmembrane region" description="Helical" evidence="11">
    <location>
        <begin position="6"/>
        <end position="26"/>
    </location>
</feature>